<dbReference type="InterPro" id="IPR012338">
    <property type="entry name" value="Beta-lactam/transpept-like"/>
</dbReference>
<dbReference type="STRING" id="31958.SD37_14810"/>
<dbReference type="KEGG" id="aori:SD37_14810"/>
<dbReference type="AlphaFoldDB" id="A0A193BX49"/>
<keyword evidence="4" id="KW-1185">Reference proteome</keyword>
<reference evidence="3 4" key="1">
    <citation type="journal article" date="2015" name="Genome Announc.">
        <title>Draft Genome Sequence of Norvancomycin-Producing Strain Amycolatopsis orientalis CPCC200066.</title>
        <authorList>
            <person name="Lei X."/>
            <person name="Yuan F."/>
            <person name="Shi Y."/>
            <person name="Li X."/>
            <person name="Wang L."/>
            <person name="Hong B."/>
        </authorList>
    </citation>
    <scope>NUCLEOTIDE SEQUENCE [LARGE SCALE GENOMIC DNA]</scope>
    <source>
        <strain evidence="3 4">B-37</strain>
    </source>
</reference>
<evidence type="ECO:0000259" key="2">
    <source>
        <dbReference type="Pfam" id="PF00144"/>
    </source>
</evidence>
<accession>A0A193BX49</accession>
<proteinExistence type="predicted"/>
<dbReference type="eggNOG" id="COG1680">
    <property type="taxonomic scope" value="Bacteria"/>
</dbReference>
<dbReference type="EMBL" id="CP016174">
    <property type="protein sequence ID" value="ANN16802.1"/>
    <property type="molecule type" value="Genomic_DNA"/>
</dbReference>
<dbReference type="GO" id="GO:0016787">
    <property type="term" value="F:hydrolase activity"/>
    <property type="evidence" value="ECO:0007669"/>
    <property type="project" value="UniProtKB-KW"/>
</dbReference>
<evidence type="ECO:0000256" key="1">
    <source>
        <dbReference type="SAM" id="SignalP"/>
    </source>
</evidence>
<name>A0A193BX49_AMYOR</name>
<dbReference type="InterPro" id="IPR050491">
    <property type="entry name" value="AmpC-like"/>
</dbReference>
<dbReference type="Proteomes" id="UP000093695">
    <property type="component" value="Chromosome"/>
</dbReference>
<dbReference type="Gene3D" id="3.40.710.10">
    <property type="entry name" value="DD-peptidase/beta-lactamase superfamily"/>
    <property type="match status" value="1"/>
</dbReference>
<evidence type="ECO:0000313" key="3">
    <source>
        <dbReference type="EMBL" id="ANN16802.1"/>
    </source>
</evidence>
<feature type="signal peptide" evidence="1">
    <location>
        <begin position="1"/>
        <end position="30"/>
    </location>
</feature>
<gene>
    <name evidence="3" type="ORF">SD37_14810</name>
</gene>
<dbReference type="SUPFAM" id="SSF56601">
    <property type="entry name" value="beta-lactamase/transpeptidase-like"/>
    <property type="match status" value="1"/>
</dbReference>
<dbReference type="InterPro" id="IPR001466">
    <property type="entry name" value="Beta-lactam-related"/>
</dbReference>
<feature type="domain" description="Beta-lactamase-related" evidence="2">
    <location>
        <begin position="39"/>
        <end position="362"/>
    </location>
</feature>
<dbReference type="Pfam" id="PF00144">
    <property type="entry name" value="Beta-lactamase"/>
    <property type="match status" value="1"/>
</dbReference>
<evidence type="ECO:0000313" key="4">
    <source>
        <dbReference type="Proteomes" id="UP000093695"/>
    </source>
</evidence>
<organism evidence="3 4">
    <name type="scientific">Amycolatopsis orientalis</name>
    <name type="common">Nocardia orientalis</name>
    <dbReference type="NCBI Taxonomy" id="31958"/>
    <lineage>
        <taxon>Bacteria</taxon>
        <taxon>Bacillati</taxon>
        <taxon>Actinomycetota</taxon>
        <taxon>Actinomycetes</taxon>
        <taxon>Pseudonocardiales</taxon>
        <taxon>Pseudonocardiaceae</taxon>
        <taxon>Amycolatopsis</taxon>
    </lineage>
</organism>
<keyword evidence="3" id="KW-0378">Hydrolase</keyword>
<feature type="chain" id="PRO_5008256089" evidence="1">
    <location>
        <begin position="31"/>
        <end position="374"/>
    </location>
</feature>
<protein>
    <submittedName>
        <fullName evidence="3">Serine hydrolase</fullName>
    </submittedName>
</protein>
<dbReference type="RefSeq" id="WP_044850382.1">
    <property type="nucleotide sequence ID" value="NZ_CP016174.1"/>
</dbReference>
<dbReference type="PANTHER" id="PTHR46825:SF7">
    <property type="entry name" value="D-ALANYL-D-ALANINE CARBOXYPEPTIDASE"/>
    <property type="match status" value="1"/>
</dbReference>
<sequence>MRKSLPGKKIIAVSALVALLAATTATPALAVTKPRDEVDNALKTLVRDGVPGAQATVTNTSGRTWSEREGVGNIETGTPFPHGSKFRAASVTKTFVAVVVLQLVAEGKVRLDTPIEEYLPGLVRGNGNDGTKITVRQLLQHTSGLYNYVRDLDIDKWRHRGAEPGELVAIGLAHPPLFAPGTSWSYSNTNYVIAGMLIEKLTGRSVADEIDGRIVRPLGLRDTALPPRGDERLPFPHARGYTPRGTGLVDFTEFDPSAAGASGGLVSTGEDLNRFFGALVDGRLLKRAQLTEMQRTIPAPVGIPGAEYGLGIASVPLSCGGRFWGHGGNIVGFANLSGAVSHGRRVNVVVNQDPLPGKASDDLAKALDTGFCAR</sequence>
<keyword evidence="1" id="KW-0732">Signal</keyword>
<dbReference type="PANTHER" id="PTHR46825">
    <property type="entry name" value="D-ALANYL-D-ALANINE-CARBOXYPEPTIDASE/ENDOPEPTIDASE AMPH"/>
    <property type="match status" value="1"/>
</dbReference>